<protein>
    <recommendedName>
        <fullName evidence="3">Phytanoyl-CoA dioxygenase (PhyH)</fullName>
    </recommendedName>
</protein>
<evidence type="ECO:0000313" key="1">
    <source>
        <dbReference type="EMBL" id="SHE65290.1"/>
    </source>
</evidence>
<reference evidence="2" key="1">
    <citation type="submission" date="2016-11" db="EMBL/GenBank/DDBJ databases">
        <authorList>
            <person name="Varghese N."/>
            <person name="Submissions S."/>
        </authorList>
    </citation>
    <scope>NUCLEOTIDE SEQUENCE [LARGE SCALE GENOMIC DNA]</scope>
    <source>
        <strain evidence="2">DSM 100566</strain>
    </source>
</reference>
<dbReference type="STRING" id="1486859.SAMN05444273_102164"/>
<keyword evidence="2" id="KW-1185">Reference proteome</keyword>
<proteinExistence type="predicted"/>
<dbReference type="Proteomes" id="UP000184144">
    <property type="component" value="Unassembled WGS sequence"/>
</dbReference>
<evidence type="ECO:0008006" key="3">
    <source>
        <dbReference type="Google" id="ProtNLM"/>
    </source>
</evidence>
<dbReference type="AlphaFoldDB" id="A0A1M4V8T0"/>
<dbReference type="RefSeq" id="WP_073140943.1">
    <property type="nucleotide sequence ID" value="NZ_FQUV01000002.1"/>
</dbReference>
<accession>A0A1M4V8T0</accession>
<gene>
    <name evidence="1" type="ORF">SAMN05444273_102164</name>
</gene>
<sequence>MSFAAKGWVKFAHDAATAKWADHARQRAIPLAQDPQYTKKWLRCGGTWFVGVNLLPNDGQGRLPDGPPLAGPAIAFLQREGLWTPLDPAQVSVIYEGYPKPSNAESPAAFRFRRDRDAAHVDGLKLVLPDKRRHVDEPHGFVLGLPLNEASASPMVVWEGSHHIMRDAFAKRLEAVPPERWAIEDITDTYQAARKQCFETCKRIEIKALPGESYVMHRLSLHGVAPWKDGDVAPPEGRMIAYFRPELDDIATWLA</sequence>
<dbReference type="OrthoDB" id="7345863at2"/>
<dbReference type="EMBL" id="FQUV01000002">
    <property type="protein sequence ID" value="SHE65290.1"/>
    <property type="molecule type" value="Genomic_DNA"/>
</dbReference>
<dbReference type="SUPFAM" id="SSF51197">
    <property type="entry name" value="Clavaminate synthase-like"/>
    <property type="match status" value="1"/>
</dbReference>
<name>A0A1M4V8T0_9RHOB</name>
<evidence type="ECO:0000313" key="2">
    <source>
        <dbReference type="Proteomes" id="UP000184144"/>
    </source>
</evidence>
<organism evidence="1 2">
    <name type="scientific">Litoreibacter ascidiaceicola</name>
    <dbReference type="NCBI Taxonomy" id="1486859"/>
    <lineage>
        <taxon>Bacteria</taxon>
        <taxon>Pseudomonadati</taxon>
        <taxon>Pseudomonadota</taxon>
        <taxon>Alphaproteobacteria</taxon>
        <taxon>Rhodobacterales</taxon>
        <taxon>Roseobacteraceae</taxon>
        <taxon>Litoreibacter</taxon>
    </lineage>
</organism>